<comment type="caution">
    <text evidence="2">The sequence shown here is derived from an EMBL/GenBank/DDBJ whole genome shotgun (WGS) entry which is preliminary data.</text>
</comment>
<dbReference type="OrthoDB" id="9913080at2"/>
<keyword evidence="1" id="KW-1133">Transmembrane helix</keyword>
<name>A0A1T3P049_9ACTN</name>
<dbReference type="EMBL" id="MWQN01000001">
    <property type="protein sequence ID" value="OPC82489.1"/>
    <property type="molecule type" value="Genomic_DNA"/>
</dbReference>
<dbReference type="AlphaFoldDB" id="A0A1T3P049"/>
<evidence type="ECO:0000313" key="2">
    <source>
        <dbReference type="EMBL" id="OPC82489.1"/>
    </source>
</evidence>
<organism evidence="2 3">
    <name type="scientific">Embleya scabrispora</name>
    <dbReference type="NCBI Taxonomy" id="159449"/>
    <lineage>
        <taxon>Bacteria</taxon>
        <taxon>Bacillati</taxon>
        <taxon>Actinomycetota</taxon>
        <taxon>Actinomycetes</taxon>
        <taxon>Kitasatosporales</taxon>
        <taxon>Streptomycetaceae</taxon>
        <taxon>Embleya</taxon>
    </lineage>
</organism>
<sequence>MFVVGVAAWITAVACVVFGRDRHRQRVPPVVRDFDGDGPLERTEFPRPARAGWIAGAAAALVGSAAFVLSVR</sequence>
<reference evidence="2 3" key="1">
    <citation type="submission" date="2017-03" db="EMBL/GenBank/DDBJ databases">
        <title>Draft genome sequence of Streptomyces scabrisporus NF3, endophyte isolated from Amphipterygium adstringens.</title>
        <authorList>
            <person name="Vazquez M."/>
            <person name="Ceapa C.D."/>
            <person name="Rodriguez Luna D."/>
            <person name="Sanchez Esquivel S."/>
        </authorList>
    </citation>
    <scope>NUCLEOTIDE SEQUENCE [LARGE SCALE GENOMIC DNA]</scope>
    <source>
        <strain evidence="2 3">NF3</strain>
    </source>
</reference>
<dbReference type="Proteomes" id="UP000190037">
    <property type="component" value="Unassembled WGS sequence"/>
</dbReference>
<accession>A0A1T3P049</accession>
<evidence type="ECO:0000313" key="3">
    <source>
        <dbReference type="Proteomes" id="UP000190037"/>
    </source>
</evidence>
<evidence type="ECO:0000256" key="1">
    <source>
        <dbReference type="SAM" id="Phobius"/>
    </source>
</evidence>
<keyword evidence="1" id="KW-0472">Membrane</keyword>
<dbReference type="RefSeq" id="WP_078976754.1">
    <property type="nucleotide sequence ID" value="NZ_MWQN01000001.1"/>
</dbReference>
<feature type="transmembrane region" description="Helical" evidence="1">
    <location>
        <begin position="51"/>
        <end position="71"/>
    </location>
</feature>
<gene>
    <name evidence="2" type="ORF">B4N89_17470</name>
</gene>
<keyword evidence="3" id="KW-1185">Reference proteome</keyword>
<protein>
    <submittedName>
        <fullName evidence="2">Uncharacterized protein</fullName>
    </submittedName>
</protein>
<proteinExistence type="predicted"/>
<keyword evidence="1" id="KW-0812">Transmembrane</keyword>